<reference evidence="2" key="1">
    <citation type="submission" date="2014-11" db="EMBL/GenBank/DDBJ databases">
        <authorList>
            <person name="Otto D Thomas"/>
            <person name="Naeem Raeece"/>
        </authorList>
    </citation>
    <scope>NUCLEOTIDE SEQUENCE</scope>
</reference>
<dbReference type="AlphaFoldDB" id="A0A0G4HRR7"/>
<feature type="compositionally biased region" description="Low complexity" evidence="1">
    <location>
        <begin position="1"/>
        <end position="18"/>
    </location>
</feature>
<sequence>MFSACMSTPHSSSSSLASTEDGDNAEELHDTHDHALEVAAPVVAQFVGKGHFLLFAGACKSFYLAYKTEIGHDHRKTELSAACRSVPVVHQYKDEILRCGLVTGLVKSAFSSGKSEVVSSLLRSFGLCDESDPDKWLLPFKRLGLWLHGVASVKKEVDPGQVFEIVGRNGHLHLLRYAKLLLPDGESPSLPLMVKMMEAAMESGCVKTLDFLVDAGWWGKMVMVKVEKIQTLRQRVQTLQSELTGLRQRSHLRRASLVLRMQMRVRRDLEAALYSSPFDTAVQSGHVAVLEWGMAKGVLCAQRDLPRLLGQWGDASVVEALARAGACFDPETMRWAGRYGNIGAARALRAASPSLPWIEAVSEAFFRNQWAFVVAAWRDGASVEALENAVTNSLRAAPEGPGTDLVSAADVNDMRELAESEGWIEGARTRGNRAPRAGITVGAGA</sequence>
<evidence type="ECO:0000256" key="1">
    <source>
        <dbReference type="SAM" id="MobiDB-lite"/>
    </source>
</evidence>
<feature type="region of interest" description="Disordered" evidence="1">
    <location>
        <begin position="1"/>
        <end position="27"/>
    </location>
</feature>
<accession>A0A0G4HRR7</accession>
<organism evidence="2">
    <name type="scientific">Chromera velia CCMP2878</name>
    <dbReference type="NCBI Taxonomy" id="1169474"/>
    <lineage>
        <taxon>Eukaryota</taxon>
        <taxon>Sar</taxon>
        <taxon>Alveolata</taxon>
        <taxon>Colpodellida</taxon>
        <taxon>Chromeraceae</taxon>
        <taxon>Chromera</taxon>
    </lineage>
</organism>
<dbReference type="VEuPathDB" id="CryptoDB:Cvel_30715"/>
<evidence type="ECO:0000313" key="2">
    <source>
        <dbReference type="EMBL" id="CEM47015.1"/>
    </source>
</evidence>
<proteinExistence type="predicted"/>
<protein>
    <submittedName>
        <fullName evidence="2">Uncharacterized protein</fullName>
    </submittedName>
</protein>
<name>A0A0G4HRR7_9ALVE</name>
<gene>
    <name evidence="2" type="ORF">Cvel_30715</name>
</gene>
<dbReference type="EMBL" id="CDMZ01003615">
    <property type="protein sequence ID" value="CEM47015.1"/>
    <property type="molecule type" value="Genomic_DNA"/>
</dbReference>